<dbReference type="RefSeq" id="WP_133585082.1">
    <property type="nucleotide sequence ID" value="NZ_SNYV01000014.1"/>
</dbReference>
<evidence type="ECO:0000259" key="5">
    <source>
        <dbReference type="PROSITE" id="PS51781"/>
    </source>
</evidence>
<dbReference type="OrthoDB" id="9794842at2"/>
<dbReference type="SUPFAM" id="SSF55846">
    <property type="entry name" value="N-acetylmuramoyl-L-alanine amidase-like"/>
    <property type="match status" value="1"/>
</dbReference>
<proteinExistence type="predicted"/>
<dbReference type="GO" id="GO:0071555">
    <property type="term" value="P:cell wall organization"/>
    <property type="evidence" value="ECO:0007669"/>
    <property type="project" value="UniProtKB-KW"/>
</dbReference>
<keyword evidence="7" id="KW-1185">Reference proteome</keyword>
<sequence length="273" mass="31335">MKVTNHRLTTNHVSEKIKHETTKNKGGRMNPQFIIIHFTAGSSATSSINWFKNPNARASAHIVIARDGTITQLVDFNQKAWHAGQSQWANFRGFNDFSIGIELDNPGRLHKVGNRYLSWFKQEYPIENVVEARHKHESTPSFWYEYTQEQIEACFELCQTLTKKYNIQIVLGHDDIAPYRKDDPGPLFPMESFKAKLFGRTGDSIDTYTVNTDKVNVRKGPGTSFESYGTLSKGSKVEFVKSQNEWFLVSLLENKFKDQDVTSGWIHSRLLQK</sequence>
<dbReference type="AlphaFoldDB" id="A0A4R6WCY1"/>
<dbReference type="EC" id="3.5.1.28" evidence="2"/>
<feature type="domain" description="SH3b" evidence="5">
    <location>
        <begin position="205"/>
        <end position="273"/>
    </location>
</feature>
<accession>A0A4R6WCY1</accession>
<dbReference type="EMBL" id="SNYV01000014">
    <property type="protein sequence ID" value="TDQ77465.1"/>
    <property type="molecule type" value="Genomic_DNA"/>
</dbReference>
<dbReference type="Proteomes" id="UP000295292">
    <property type="component" value="Unassembled WGS sequence"/>
</dbReference>
<evidence type="ECO:0000313" key="6">
    <source>
        <dbReference type="EMBL" id="TDQ77465.1"/>
    </source>
</evidence>
<evidence type="ECO:0000256" key="3">
    <source>
        <dbReference type="ARBA" id="ARBA00022801"/>
    </source>
</evidence>
<evidence type="ECO:0000313" key="7">
    <source>
        <dbReference type="Proteomes" id="UP000295292"/>
    </source>
</evidence>
<dbReference type="InterPro" id="IPR036505">
    <property type="entry name" value="Amidase/PGRP_sf"/>
</dbReference>
<comment type="caution">
    <text evidence="6">The sequence shown here is derived from an EMBL/GenBank/DDBJ whole genome shotgun (WGS) entry which is preliminary data.</text>
</comment>
<dbReference type="SMART" id="SM00644">
    <property type="entry name" value="Ami_2"/>
    <property type="match status" value="1"/>
</dbReference>
<dbReference type="Pfam" id="PF01510">
    <property type="entry name" value="Amidase_2"/>
    <property type="match status" value="1"/>
</dbReference>
<dbReference type="Gene3D" id="3.40.80.10">
    <property type="entry name" value="Peptidoglycan recognition protein-like"/>
    <property type="match status" value="1"/>
</dbReference>
<keyword evidence="3" id="KW-0378">Hydrolase</keyword>
<name>A0A4R6WCY1_9SPHI</name>
<organism evidence="6 7">
    <name type="scientific">Sphingobacterium yanglingense</name>
    <dbReference type="NCBI Taxonomy" id="1437280"/>
    <lineage>
        <taxon>Bacteria</taxon>
        <taxon>Pseudomonadati</taxon>
        <taxon>Bacteroidota</taxon>
        <taxon>Sphingobacteriia</taxon>
        <taxon>Sphingobacteriales</taxon>
        <taxon>Sphingobacteriaceae</taxon>
        <taxon>Sphingobacterium</taxon>
    </lineage>
</organism>
<dbReference type="GO" id="GO:0008745">
    <property type="term" value="F:N-acetylmuramoyl-L-alanine amidase activity"/>
    <property type="evidence" value="ECO:0007669"/>
    <property type="project" value="UniProtKB-EC"/>
</dbReference>
<keyword evidence="4" id="KW-0961">Cell wall biogenesis/degradation</keyword>
<reference evidence="6 7" key="1">
    <citation type="submission" date="2019-03" db="EMBL/GenBank/DDBJ databases">
        <title>Genomic Encyclopedia of Archaeal and Bacterial Type Strains, Phase II (KMG-II): from individual species to whole genera.</title>
        <authorList>
            <person name="Goeker M."/>
        </authorList>
    </citation>
    <scope>NUCLEOTIDE SEQUENCE [LARGE SCALE GENOMIC DNA]</scope>
    <source>
        <strain evidence="6 7">DSM 28353</strain>
    </source>
</reference>
<evidence type="ECO:0000256" key="4">
    <source>
        <dbReference type="ARBA" id="ARBA00023316"/>
    </source>
</evidence>
<gene>
    <name evidence="6" type="ORF">CLV99_2872</name>
</gene>
<dbReference type="PROSITE" id="PS51781">
    <property type="entry name" value="SH3B"/>
    <property type="match status" value="1"/>
</dbReference>
<evidence type="ECO:0000256" key="2">
    <source>
        <dbReference type="ARBA" id="ARBA00011901"/>
    </source>
</evidence>
<dbReference type="Gene3D" id="2.30.30.40">
    <property type="entry name" value="SH3 Domains"/>
    <property type="match status" value="1"/>
</dbReference>
<dbReference type="GO" id="GO:0009254">
    <property type="term" value="P:peptidoglycan turnover"/>
    <property type="evidence" value="ECO:0007669"/>
    <property type="project" value="TreeGrafter"/>
</dbReference>
<dbReference type="SMART" id="SM00287">
    <property type="entry name" value="SH3b"/>
    <property type="match status" value="1"/>
</dbReference>
<dbReference type="CDD" id="cd06583">
    <property type="entry name" value="PGRP"/>
    <property type="match status" value="1"/>
</dbReference>
<evidence type="ECO:0000256" key="1">
    <source>
        <dbReference type="ARBA" id="ARBA00001561"/>
    </source>
</evidence>
<dbReference type="Pfam" id="PF08239">
    <property type="entry name" value="SH3_3"/>
    <property type="match status" value="1"/>
</dbReference>
<dbReference type="GO" id="GO:0009253">
    <property type="term" value="P:peptidoglycan catabolic process"/>
    <property type="evidence" value="ECO:0007669"/>
    <property type="project" value="InterPro"/>
</dbReference>
<dbReference type="PANTHER" id="PTHR30417:SF1">
    <property type="entry name" value="N-ACETYLMURAMOYL-L-ALANINE AMIDASE AMID"/>
    <property type="match status" value="1"/>
</dbReference>
<comment type="catalytic activity">
    <reaction evidence="1">
        <text>Hydrolyzes the link between N-acetylmuramoyl residues and L-amino acid residues in certain cell-wall glycopeptides.</text>
        <dbReference type="EC" id="3.5.1.28"/>
    </reaction>
</comment>
<dbReference type="PANTHER" id="PTHR30417">
    <property type="entry name" value="N-ACETYLMURAMOYL-L-ALANINE AMIDASE AMID"/>
    <property type="match status" value="1"/>
</dbReference>
<dbReference type="InterPro" id="IPR003646">
    <property type="entry name" value="SH3-like_bac-type"/>
</dbReference>
<dbReference type="InterPro" id="IPR002502">
    <property type="entry name" value="Amidase_domain"/>
</dbReference>
<dbReference type="InterPro" id="IPR051206">
    <property type="entry name" value="NAMLAA_amidase_2"/>
</dbReference>
<protein>
    <recommendedName>
        <fullName evidence="2">N-acetylmuramoyl-L-alanine amidase</fullName>
        <ecNumber evidence="2">3.5.1.28</ecNumber>
    </recommendedName>
</protein>